<dbReference type="VEuPathDB" id="FungiDB:KRP22_11292"/>
<feature type="compositionally biased region" description="Low complexity" evidence="6">
    <location>
        <begin position="460"/>
        <end position="478"/>
    </location>
</feature>
<evidence type="ECO:0000256" key="3">
    <source>
        <dbReference type="ARBA" id="ARBA00022692"/>
    </source>
</evidence>
<feature type="region of interest" description="Disordered" evidence="6">
    <location>
        <begin position="1136"/>
        <end position="1155"/>
    </location>
</feature>
<dbReference type="FunFam" id="3.40.50.300:FF:004479">
    <property type="entry name" value="ATP-binding cassette transporter pdr1"/>
    <property type="match status" value="1"/>
</dbReference>
<dbReference type="Pfam" id="PF00005">
    <property type="entry name" value="ABC_tran"/>
    <property type="match status" value="2"/>
</dbReference>
<dbReference type="Proteomes" id="UP000005238">
    <property type="component" value="Unassembled WGS sequence"/>
</dbReference>
<feature type="transmembrane region" description="Helical" evidence="7">
    <location>
        <begin position="1868"/>
        <end position="1894"/>
    </location>
</feature>
<evidence type="ECO:0000259" key="8">
    <source>
        <dbReference type="PROSITE" id="PS50893"/>
    </source>
</evidence>
<name>H3GF88_PHYRM</name>
<keyword evidence="10" id="KW-1185">Reference proteome</keyword>
<dbReference type="PROSITE" id="PS50893">
    <property type="entry name" value="ABC_TRANSPORTER_2"/>
    <property type="match status" value="2"/>
</dbReference>
<dbReference type="InParanoid" id="H3GF88"/>
<feature type="compositionally biased region" description="Low complexity" evidence="6">
    <location>
        <begin position="341"/>
        <end position="359"/>
    </location>
</feature>
<evidence type="ECO:0000256" key="1">
    <source>
        <dbReference type="ARBA" id="ARBA00004141"/>
    </source>
</evidence>
<feature type="transmembrane region" description="Helical" evidence="7">
    <location>
        <begin position="1752"/>
        <end position="1775"/>
    </location>
</feature>
<proteinExistence type="predicted"/>
<dbReference type="InterPro" id="IPR050352">
    <property type="entry name" value="ABCG_transporters"/>
</dbReference>
<feature type="compositionally biased region" description="Polar residues" evidence="6">
    <location>
        <begin position="757"/>
        <end position="770"/>
    </location>
</feature>
<feature type="compositionally biased region" description="Polar residues" evidence="6">
    <location>
        <begin position="1"/>
        <end position="19"/>
    </location>
</feature>
<evidence type="ECO:0000256" key="7">
    <source>
        <dbReference type="SAM" id="Phobius"/>
    </source>
</evidence>
<feature type="region of interest" description="Disordered" evidence="6">
    <location>
        <begin position="645"/>
        <end position="679"/>
    </location>
</feature>
<dbReference type="VEuPathDB" id="FungiDB:KRP23_1731"/>
<feature type="transmembrane region" description="Helical" evidence="7">
    <location>
        <begin position="2548"/>
        <end position="2572"/>
    </location>
</feature>
<feature type="transmembrane region" description="Helical" evidence="7">
    <location>
        <begin position="2694"/>
        <end position="2715"/>
    </location>
</feature>
<feature type="region of interest" description="Disordered" evidence="6">
    <location>
        <begin position="1"/>
        <end position="43"/>
    </location>
</feature>
<feature type="compositionally biased region" description="Low complexity" evidence="6">
    <location>
        <begin position="820"/>
        <end position="830"/>
    </location>
</feature>
<feature type="transmembrane region" description="Helical" evidence="7">
    <location>
        <begin position="2467"/>
        <end position="2488"/>
    </location>
</feature>
<dbReference type="InterPro" id="IPR013525">
    <property type="entry name" value="ABC2_TM"/>
</dbReference>
<evidence type="ECO:0000256" key="2">
    <source>
        <dbReference type="ARBA" id="ARBA00022448"/>
    </source>
</evidence>
<feature type="compositionally biased region" description="Polar residues" evidence="6">
    <location>
        <begin position="588"/>
        <end position="602"/>
    </location>
</feature>
<dbReference type="OMA" id="YLIWLHY"/>
<reference evidence="10" key="1">
    <citation type="journal article" date="2006" name="Science">
        <title>Phytophthora genome sequences uncover evolutionary origins and mechanisms of pathogenesis.</title>
        <authorList>
            <person name="Tyler B.M."/>
            <person name="Tripathy S."/>
            <person name="Zhang X."/>
            <person name="Dehal P."/>
            <person name="Jiang R.H."/>
            <person name="Aerts A."/>
            <person name="Arredondo F.D."/>
            <person name="Baxter L."/>
            <person name="Bensasson D."/>
            <person name="Beynon J.L."/>
            <person name="Chapman J."/>
            <person name="Damasceno C.M."/>
            <person name="Dorrance A.E."/>
            <person name="Dou D."/>
            <person name="Dickerman A.W."/>
            <person name="Dubchak I.L."/>
            <person name="Garbelotto M."/>
            <person name="Gijzen M."/>
            <person name="Gordon S.G."/>
            <person name="Govers F."/>
            <person name="Grunwald N.J."/>
            <person name="Huang W."/>
            <person name="Ivors K.L."/>
            <person name="Jones R.W."/>
            <person name="Kamoun S."/>
            <person name="Krampis K."/>
            <person name="Lamour K.H."/>
            <person name="Lee M.K."/>
            <person name="McDonald W.H."/>
            <person name="Medina M."/>
            <person name="Meijer H.J."/>
            <person name="Nordberg E.K."/>
            <person name="Maclean D.J."/>
            <person name="Ospina-Giraldo M.D."/>
            <person name="Morris P.F."/>
            <person name="Phuntumart V."/>
            <person name="Putnam N.H."/>
            <person name="Rash S."/>
            <person name="Rose J.K."/>
            <person name="Sakihama Y."/>
            <person name="Salamov A.A."/>
            <person name="Savidor A."/>
            <person name="Scheuring C.F."/>
            <person name="Smith B.M."/>
            <person name="Sobral B.W."/>
            <person name="Terry A."/>
            <person name="Torto-Alalibo T.A."/>
            <person name="Win J."/>
            <person name="Xu Z."/>
            <person name="Zhang H."/>
            <person name="Grigoriev I.V."/>
            <person name="Rokhsar D.S."/>
            <person name="Boore J.L."/>
        </authorList>
    </citation>
    <scope>NUCLEOTIDE SEQUENCE [LARGE SCALE GENOMIC DNA]</scope>
    <source>
        <strain evidence="10">Pr102</strain>
    </source>
</reference>
<sequence length="2733" mass="295285">MADASQPTDQVVGTNTHSRNLLLKRNPQLRDTQASSPGFGGLGTRQFVHKQLMTPGSATSASSFEEGASYDGFSDAGTPGTDDGFVQHSNVHVKAEPTEFVTRTGSKQPTKRLSSPSRESLARRLMGTSTNVHGMVPDDESRSKVDMKDGDLPSEMLGNLVVKRVPNLTVAATEPRSTKVTRRIVASPTRKSMRRVVVRRTGADGQVHEEVQYVDAAGQVVRTEGGSFFNEEQGEASTTRRISTPGKTLRRVVIRRTGADGKVHEEVQFMDADGKVVEGDGALAASSSTTSTPTVTRRIVTPAKLTRRILRRTGADGQVHEEVQYLDVDGNVVRTEGGEATSDSLSSSTSGSVVTRTTATPSKKIRRVVVRRTGADGHVHEEVQYLDADGTVVQSDGSELIKTSSVSATGGDAASGRTLVTRRVVSPGQTLRRVLIRRKGPDGEVHEEVQYVDADGNVVSSEGGSLSTEETSTNEGSSDTPGGRKVTRRVIQRMLVGKDGTRVPVEQFVDSDGQVVDAEGGTLVRSESFSSVASDTSTSSRRTITRRVVSSPAKVVRRSVAHKAGSSSGVDSEDEVQYADAEGGDLVSSGSFTRTATSQSTPGRRIITRRVVTPHRVVRRMVVRKGTAGSGAESDVDELDADAEFAQSEGGGSSDESLGGSSRGGMSVSDRIVIPGSRTRRRVYHTAAASNQPEEVEQVVTESIAAPGEKVVASVSASNQSEAATPTRVGVALTTDPEEGSASPEATDFTKAEADDNNASIPTISAVSRSTKTEAGDEEDESPKIGGPALAAGVAGAAVVASAMAEHSSSPEGVEVTAPEEGGYSVSSVEESSKAEENDGPAAGGFWNFFGKSEDNQVKAPSGDDEEPDKPKELIEGQAAPLTSDGSLVAGDTVLEAQQQPSEAEDTNGEPETDAADVIATASTTRTEEESSGGFWGFFGKSEPTNPELSDVAPDAQAVQLTVSPASDEVVESVEDTAPTTAVPTAAVPTSPISPSFAINAEQQEEVGSSGIVTFHEVSASDDSNEDKAPIAAVDAVRGDVVDVPETQATIESQATPKSPRETDGLGAVAVAGAAGAATAAVVSALGDTKPDARPAVQSPKSDSAELPVDDEAVVPVSVVSPNAARPGVAAIQTTALPTTEDESASPSTVPQRKTGRSIWKFWGADKPQSPLTGDGEGKEGGPAAVEQTAVPSAGEARPYWHQQDEQSPTQNSYAAAGGATYGSEATFEQVSAAENEVAPAIVADIAVVTDSQQPVERGSVERQQPKDEKPARAGGFWGFLGKKDRPTQSAAAMAAGGAIDNSSVGSVSWDIEGESTKHEDKAAVGAVVQVESIRRSLPSNGSPTNAAGVAAPTGKPVRDSERRTTELIDGVEPDIELDEHYVEIASPRHGGRAVNEEGEWAVKPCSLAWNKLRLNRKSWKSAPASTALTGSNEAVLDDVSGSLKAREFLVITGPSKDESLALLSCLAGHEDAMEGNVTVNGREWNEKMSRYVAYVMREDLFYETLTVHDHLVIQAQLRMRHTHTDEMCLARVERVIEDMGLSECRDKLIGGGISLRGITRGERKLLAIATALLTNPSILLVEEPTDGLDTFSAEKIVAKLRWLAFDQGLTVAVTLHHPSSHFYGLFDVLYLVADASCVYDGKASDCVAYFSTIGYQCPEYMSPVDYFMLQMVTGDRDTDDEGVARVEMLKREWTERNAAVYADNAARAAVASEDAVVDDYDRKNGYYHMGCCGQLWLLWARHVRRLSRYGFVFWWHLLAALLVGVVFGLVYLQLDLDDQQGIQNFAGAFFYVVVVQMLFIAYRTFVFMPRETAIALRERQEYRGGWYHLLCWYFTKIVAELPALIILSIALFVPVFLLVGIGHGFTVYIYMQIVVVLAGWAAIGLAFLTLGVLRHVTLALIVYAVLLVLFVAFGGLLINVTDIPDWLVWLHYISPVKYAYEALMKIFWKRVDSIDCDWTLEGCYALTGDGVLKYYSMENRSALGDSLILLAICFAVFFVAFWFLLVLANKRISGLQWRYDWSFKGPLGRRQQRVGNATVGEKHGATRSSMQRIIERKSQHSSSAAVERSTAADGDNCYIRVETPRAGGRGVCDAPGITLGWSSLWLKTTIDKKAKVEGETQHLLTDASGNAKCGELVLITGPSEDSNVALLESLGGLQKKLRGKVTLNGVVSSASKVAERAAYVARDDLLYETLTVEEHLRFQAQLVVGKANGGLCCGAGDGDLETERVEMVLDELELTSKRHVLIRYLSASDVKLLSIATVLLTNPSILLAEEPTCGMDFYSSQRVVLKLRQLARGGRTVVVTMAHPSSHLYALFDTLYLLADGVAVYHGKVRAAVPYFASLGYQCPQYMSPVDYFIRQVSVRSSDGETADRHAKLFKEAWSTRYSELCLEDGEQQETQAGAAGHRRRVGCCGQISLLFRRHVLRLARYRAVFGWHAFWMILLGVIFGLIFLQLDLDDQQDIQNWAGAFFFIIVLQMLVIAYRTFVFLPREMAIAEREHRSGGYYMICWYLTKMFAELPAMLVLSVLLFVPAYLLIGIGHGFKLYLYMQLVMWLAGWSAAGMASLLLGLFRRVRVALIVYMLLLILFVVFGGLLINVDDVPDYLIWLHYISPVKYGYEALMKLFWGRIAFLACGGSDGSGSGSATFATVGDDYSFSMSGSGSYEDDDCIAHSGDEVLSHYSMKSRDARSDSIILLELTVLYFFIGYAFLSLRWRRYKSRQQRHSSQNAIDN</sequence>
<feature type="transmembrane region" description="Helical" evidence="7">
    <location>
        <begin position="1988"/>
        <end position="2009"/>
    </location>
</feature>
<feature type="transmembrane region" description="Helical" evidence="7">
    <location>
        <begin position="2579"/>
        <end position="2599"/>
    </location>
</feature>
<evidence type="ECO:0000313" key="9">
    <source>
        <dbReference type="EnsemblProtists" id="Phyra74351"/>
    </source>
</evidence>
<feature type="transmembrane region" description="Helical" evidence="7">
    <location>
        <begin position="1901"/>
        <end position="1921"/>
    </location>
</feature>
<organism evidence="9 10">
    <name type="scientific">Phytophthora ramorum</name>
    <name type="common">Sudden oak death agent</name>
    <dbReference type="NCBI Taxonomy" id="164328"/>
    <lineage>
        <taxon>Eukaryota</taxon>
        <taxon>Sar</taxon>
        <taxon>Stramenopiles</taxon>
        <taxon>Oomycota</taxon>
        <taxon>Peronosporomycetes</taxon>
        <taxon>Peronosporales</taxon>
        <taxon>Peronosporaceae</taxon>
        <taxon>Phytophthora</taxon>
    </lineage>
</organism>
<feature type="region of interest" description="Disordered" evidence="6">
    <location>
        <begin position="801"/>
        <end position="917"/>
    </location>
</feature>
<accession>H3GF88</accession>
<dbReference type="PANTHER" id="PTHR48041">
    <property type="entry name" value="ABC TRANSPORTER G FAMILY MEMBER 28"/>
    <property type="match status" value="1"/>
</dbReference>
<dbReference type="InterPro" id="IPR043926">
    <property type="entry name" value="ABCG_dom"/>
</dbReference>
<feature type="compositionally biased region" description="Basic and acidic residues" evidence="6">
    <location>
        <begin position="1259"/>
        <end position="1272"/>
    </location>
</feature>
<dbReference type="eggNOG" id="KOG0061">
    <property type="taxonomic scope" value="Eukaryota"/>
</dbReference>
<feature type="domain" description="ABC transporter" evidence="8">
    <location>
        <begin position="2107"/>
        <end position="2350"/>
    </location>
</feature>
<dbReference type="GO" id="GO:0005524">
    <property type="term" value="F:ATP binding"/>
    <property type="evidence" value="ECO:0007669"/>
    <property type="project" value="InterPro"/>
</dbReference>
<keyword evidence="4 7" id="KW-1133">Transmembrane helix</keyword>
<feature type="region of interest" description="Disordered" evidence="6">
    <location>
        <begin position="457"/>
        <end position="485"/>
    </location>
</feature>
<feature type="region of interest" description="Disordered" evidence="6">
    <location>
        <begin position="1337"/>
        <end position="1364"/>
    </location>
</feature>
<dbReference type="PANTHER" id="PTHR48041:SF139">
    <property type="entry name" value="PROTEIN SCARLET"/>
    <property type="match status" value="1"/>
</dbReference>
<keyword evidence="5 7" id="KW-0472">Membrane</keyword>
<reference evidence="9" key="2">
    <citation type="submission" date="2015-06" db="UniProtKB">
        <authorList>
            <consortium name="EnsemblProtists"/>
        </authorList>
    </citation>
    <scope>IDENTIFICATION</scope>
    <source>
        <strain evidence="9">Pr102</strain>
    </source>
</reference>
<dbReference type="GO" id="GO:0016887">
    <property type="term" value="F:ATP hydrolysis activity"/>
    <property type="evidence" value="ECO:0007669"/>
    <property type="project" value="InterPro"/>
</dbReference>
<keyword evidence="3 7" id="KW-0812">Transmembrane</keyword>
<dbReference type="HOGENOM" id="CLU_227157_0_0_1"/>
<feature type="transmembrane region" description="Helical" evidence="7">
    <location>
        <begin position="2509"/>
        <end position="2536"/>
    </location>
</feature>
<dbReference type="Pfam" id="PF01061">
    <property type="entry name" value="ABC2_membrane"/>
    <property type="match status" value="2"/>
</dbReference>
<dbReference type="InterPro" id="IPR003439">
    <property type="entry name" value="ABC_transporter-like_ATP-bd"/>
</dbReference>
<feature type="transmembrane region" description="Helical" evidence="7">
    <location>
        <begin position="1787"/>
        <end position="1809"/>
    </location>
</feature>
<feature type="region of interest" description="Disordered" evidence="6">
    <location>
        <begin position="1090"/>
        <end position="1110"/>
    </location>
</feature>
<dbReference type="EMBL" id="DS566004">
    <property type="status" value="NOT_ANNOTATED_CDS"/>
    <property type="molecule type" value="Genomic_DNA"/>
</dbReference>
<feature type="domain" description="ABC transporter" evidence="8">
    <location>
        <begin position="1413"/>
        <end position="1660"/>
    </location>
</feature>
<protein>
    <recommendedName>
        <fullName evidence="8">ABC transporter domain-containing protein</fullName>
    </recommendedName>
</protein>
<feature type="region of interest" description="Disordered" evidence="6">
    <location>
        <begin position="526"/>
        <end position="545"/>
    </location>
</feature>
<evidence type="ECO:0000256" key="4">
    <source>
        <dbReference type="ARBA" id="ARBA00022989"/>
    </source>
</evidence>
<feature type="compositionally biased region" description="Acidic residues" evidence="6">
    <location>
        <begin position="903"/>
        <end position="915"/>
    </location>
</feature>
<feature type="transmembrane region" description="Helical" evidence="7">
    <location>
        <begin position="2433"/>
        <end position="2455"/>
    </location>
</feature>
<feature type="region of interest" description="Disordered" evidence="6">
    <location>
        <begin position="99"/>
        <end position="119"/>
    </location>
</feature>
<dbReference type="Gene3D" id="3.40.50.300">
    <property type="entry name" value="P-loop containing nucleotide triphosphate hydrolases"/>
    <property type="match status" value="2"/>
</dbReference>
<keyword evidence="2" id="KW-0813">Transport</keyword>
<feature type="region of interest" description="Disordered" evidence="6">
    <location>
        <begin position="335"/>
        <end position="359"/>
    </location>
</feature>
<feature type="region of interest" description="Disordered" evidence="6">
    <location>
        <begin position="559"/>
        <end position="611"/>
    </location>
</feature>
<dbReference type="EnsemblProtists" id="Phyra74351">
    <property type="protein sequence ID" value="Phyra74351"/>
    <property type="gene ID" value="Phyra74351"/>
</dbReference>
<dbReference type="GO" id="GO:0055085">
    <property type="term" value="P:transmembrane transport"/>
    <property type="evidence" value="ECO:0000318"/>
    <property type="project" value="GO_Central"/>
</dbReference>
<feature type="compositionally biased region" description="Polar residues" evidence="6">
    <location>
        <begin position="101"/>
        <end position="118"/>
    </location>
</feature>
<feature type="region of interest" description="Disordered" evidence="6">
    <location>
        <begin position="1251"/>
        <end position="1284"/>
    </location>
</feature>
<dbReference type="Pfam" id="PF19055">
    <property type="entry name" value="ABC2_membrane_7"/>
    <property type="match status" value="2"/>
</dbReference>
<evidence type="ECO:0000313" key="10">
    <source>
        <dbReference type="Proteomes" id="UP000005238"/>
    </source>
</evidence>
<feature type="transmembrane region" description="Helical" evidence="7">
    <location>
        <begin position="1830"/>
        <end position="1862"/>
    </location>
</feature>
<evidence type="ECO:0000256" key="5">
    <source>
        <dbReference type="ARBA" id="ARBA00023136"/>
    </source>
</evidence>
<feature type="region of interest" description="Disordered" evidence="6">
    <location>
        <begin position="734"/>
        <end position="789"/>
    </location>
</feature>
<dbReference type="InterPro" id="IPR027417">
    <property type="entry name" value="P-loop_NTPase"/>
</dbReference>
<comment type="subcellular location">
    <subcellularLocation>
        <location evidence="1">Membrane</location>
        <topology evidence="1">Multi-pass membrane protein</topology>
    </subcellularLocation>
</comment>
<dbReference type="SUPFAM" id="SSF52540">
    <property type="entry name" value="P-loop containing nucleoside triphosphate hydrolases"/>
    <property type="match status" value="2"/>
</dbReference>
<feature type="region of interest" description="Disordered" evidence="6">
    <location>
        <begin position="1161"/>
        <end position="1218"/>
    </location>
</feature>
<dbReference type="GO" id="GO:0140359">
    <property type="term" value="F:ABC-type transporter activity"/>
    <property type="evidence" value="ECO:0007669"/>
    <property type="project" value="InterPro"/>
</dbReference>
<evidence type="ECO:0000256" key="6">
    <source>
        <dbReference type="SAM" id="MobiDB-lite"/>
    </source>
</evidence>
<dbReference type="GO" id="GO:0016020">
    <property type="term" value="C:membrane"/>
    <property type="evidence" value="ECO:0000318"/>
    <property type="project" value="GO_Central"/>
</dbReference>
<dbReference type="GO" id="GO:0042626">
    <property type="term" value="F:ATPase-coupled transmembrane transporter activity"/>
    <property type="evidence" value="ECO:0000318"/>
    <property type="project" value="GO_Central"/>
</dbReference>